<evidence type="ECO:0000313" key="2">
    <source>
        <dbReference type="Proteomes" id="UP000002865"/>
    </source>
</evidence>
<dbReference type="PaxDb" id="1114965-Spaf_0883"/>
<proteinExistence type="predicted"/>
<dbReference type="KEGG" id="scf:Spaf_0883"/>
<dbReference type="AlphaFoldDB" id="I1ZLG0"/>
<sequence length="47" mass="5562">MLGYKHFKNISFKDFYALPAELQMQRGAGKHLYYRTKATSLALLLYY</sequence>
<accession>I1ZLG0</accession>
<organism evidence="1 2">
    <name type="scientific">Streptococcus parasanguinis FW213</name>
    <dbReference type="NCBI Taxonomy" id="1114965"/>
    <lineage>
        <taxon>Bacteria</taxon>
        <taxon>Bacillati</taxon>
        <taxon>Bacillota</taxon>
        <taxon>Bacilli</taxon>
        <taxon>Lactobacillales</taxon>
        <taxon>Streptococcaceae</taxon>
        <taxon>Streptococcus</taxon>
    </lineage>
</organism>
<gene>
    <name evidence="1" type="ORF">Spaf_0883</name>
</gene>
<dbReference type="Proteomes" id="UP000002865">
    <property type="component" value="Chromosome"/>
</dbReference>
<reference evidence="1 2" key="1">
    <citation type="journal article" date="2012" name="PLoS ONE">
        <title>Complete Genome and Transcriptomes of Streptococcus parasanguinis FW213: Phylogenic Relations and Potential Virulence Mechanisms.</title>
        <authorList>
            <person name="Geng J."/>
            <person name="Chiu C.H."/>
            <person name="Tang P."/>
            <person name="Chen Y."/>
            <person name="Shieh H.R."/>
            <person name="Hu S."/>
            <person name="Chen Y.Y."/>
        </authorList>
    </citation>
    <scope>NUCLEOTIDE SEQUENCE [LARGE SCALE GENOMIC DNA]</scope>
    <source>
        <strain evidence="1 2">FW213</strain>
    </source>
</reference>
<dbReference type="HOGENOM" id="CLU_3173802_0_0_9"/>
<name>I1ZLG0_STRPA</name>
<evidence type="ECO:0000313" key="1">
    <source>
        <dbReference type="EMBL" id="AFJ25884.1"/>
    </source>
</evidence>
<protein>
    <submittedName>
        <fullName evidence="1">Uncharacterized protein</fullName>
    </submittedName>
</protein>
<dbReference type="EMBL" id="CP003122">
    <property type="protein sequence ID" value="AFJ25884.1"/>
    <property type="molecule type" value="Genomic_DNA"/>
</dbReference>